<protein>
    <recommendedName>
        <fullName evidence="2">Secretion system C-terminal sorting domain-containing protein</fullName>
    </recommendedName>
</protein>
<evidence type="ECO:0000313" key="3">
    <source>
        <dbReference type="EMBL" id="GAA3565104.1"/>
    </source>
</evidence>
<dbReference type="Pfam" id="PF18962">
    <property type="entry name" value="Por_Secre_tail"/>
    <property type="match status" value="1"/>
</dbReference>
<dbReference type="InterPro" id="IPR026444">
    <property type="entry name" value="Secre_tail"/>
</dbReference>
<accession>A0ABP6XF39</accession>
<dbReference type="EMBL" id="BAABCY010000035">
    <property type="protein sequence ID" value="GAA3565104.1"/>
    <property type="molecule type" value="Genomic_DNA"/>
</dbReference>
<comment type="caution">
    <text evidence="3">The sequence shown here is derived from an EMBL/GenBank/DDBJ whole genome shotgun (WGS) entry which is preliminary data.</text>
</comment>
<dbReference type="InterPro" id="IPR019026">
    <property type="entry name" value="Peptidase_M64_IgA"/>
</dbReference>
<evidence type="ECO:0000313" key="4">
    <source>
        <dbReference type="Proteomes" id="UP001500954"/>
    </source>
</evidence>
<dbReference type="InterPro" id="IPR024079">
    <property type="entry name" value="MetalloPept_cat_dom_sf"/>
</dbReference>
<feature type="domain" description="Secretion system C-terminal sorting" evidence="2">
    <location>
        <begin position="397"/>
        <end position="469"/>
    </location>
</feature>
<dbReference type="NCBIfam" id="TIGR04183">
    <property type="entry name" value="Por_Secre_tail"/>
    <property type="match status" value="1"/>
</dbReference>
<evidence type="ECO:0000256" key="1">
    <source>
        <dbReference type="ARBA" id="ARBA00022729"/>
    </source>
</evidence>
<sequence>MKQITIIALSLLYLQLGFSQTFDVEAIKISGDDDKRINLVILSEGYQESELTQFITDATSFTNGMFNESPFSEYANYFNVYAIKIPSNESGADHPATATDIDETELTPTYVDTYFNATYDSFGLHRRLYYEIDGNSANNTEAKINTVLANNFPTYDQALILVNSDDYGGSGGEFPMAYTGYWGTNVIMHELGHSLFDLKDEYYPGDLLAGEAINMTQETDPDLIKWKNWLYDNGVGIYQYYDHEGLAKDWYKPHQDCIMEKTDQSFCSVCKEGIVEKIHSLILPIDDYSPNNASIESPSFPIDFQLDLIHTIPNTLETTWTLNSNEFATNVDEISILESDLNNGINNLTVVVHDATSLLRVDNHNTTHIQVIHWNIDNSSLGLTSISSIINDLSIALYPNPTNTIAYIKLESQSNISLKVELMSLDGKKIKSLNLTTLSPLELDIQHLSQGTYIANFYADNIRIASKRLVKM</sequence>
<dbReference type="Proteomes" id="UP001500954">
    <property type="component" value="Unassembled WGS sequence"/>
</dbReference>
<dbReference type="Gene3D" id="3.40.390.10">
    <property type="entry name" value="Collagenase (Catalytic Domain)"/>
    <property type="match status" value="1"/>
</dbReference>
<name>A0ABP6XF39_9FLAO</name>
<dbReference type="RefSeq" id="WP_345005240.1">
    <property type="nucleotide sequence ID" value="NZ_BAABCY010000035.1"/>
</dbReference>
<proteinExistence type="predicted"/>
<dbReference type="Pfam" id="PF09471">
    <property type="entry name" value="Peptidase_M64"/>
    <property type="match status" value="1"/>
</dbReference>
<evidence type="ECO:0000259" key="2">
    <source>
        <dbReference type="Pfam" id="PF18962"/>
    </source>
</evidence>
<keyword evidence="4" id="KW-1185">Reference proteome</keyword>
<organism evidence="3 4">
    <name type="scientific">Snuella lapsa</name>
    <dbReference type="NCBI Taxonomy" id="870481"/>
    <lineage>
        <taxon>Bacteria</taxon>
        <taxon>Pseudomonadati</taxon>
        <taxon>Bacteroidota</taxon>
        <taxon>Flavobacteriia</taxon>
        <taxon>Flavobacteriales</taxon>
        <taxon>Flavobacteriaceae</taxon>
        <taxon>Snuella</taxon>
    </lineage>
</organism>
<gene>
    <name evidence="3" type="ORF">GCM10022395_14430</name>
</gene>
<keyword evidence="1" id="KW-0732">Signal</keyword>
<reference evidence="4" key="1">
    <citation type="journal article" date="2019" name="Int. J. Syst. Evol. Microbiol.">
        <title>The Global Catalogue of Microorganisms (GCM) 10K type strain sequencing project: providing services to taxonomists for standard genome sequencing and annotation.</title>
        <authorList>
            <consortium name="The Broad Institute Genomics Platform"/>
            <consortium name="The Broad Institute Genome Sequencing Center for Infectious Disease"/>
            <person name="Wu L."/>
            <person name="Ma J."/>
        </authorList>
    </citation>
    <scope>NUCLEOTIDE SEQUENCE [LARGE SCALE GENOMIC DNA]</scope>
    <source>
        <strain evidence="4">JCM 17111</strain>
    </source>
</reference>